<name>A0A1I4XSP7_CHROL</name>
<protein>
    <submittedName>
        <fullName evidence="1">Uncharacterized protein</fullName>
    </submittedName>
</protein>
<reference evidence="2" key="1">
    <citation type="submission" date="2016-10" db="EMBL/GenBank/DDBJ databases">
        <authorList>
            <person name="Varghese N."/>
            <person name="Submissions S."/>
        </authorList>
    </citation>
    <scope>NUCLEOTIDE SEQUENCE [LARGE SCALE GENOMIC DNA]</scope>
    <source>
        <strain evidence="2">DSM 25575</strain>
    </source>
</reference>
<evidence type="ECO:0000313" key="1">
    <source>
        <dbReference type="EMBL" id="SFN28309.1"/>
    </source>
</evidence>
<dbReference type="EMBL" id="FOVD01000002">
    <property type="protein sequence ID" value="SFN28309.1"/>
    <property type="molecule type" value="Genomic_DNA"/>
</dbReference>
<sequence>MKTEYRSKNFKLVDSIHAYGKKYKWYVIQTTRIKP</sequence>
<gene>
    <name evidence="1" type="ORF">SAMN05421594_2040</name>
</gene>
<dbReference type="Proteomes" id="UP000198769">
    <property type="component" value="Unassembled WGS sequence"/>
</dbReference>
<organism evidence="1 2">
    <name type="scientific">Chryseobacterium oleae</name>
    <dbReference type="NCBI Taxonomy" id="491207"/>
    <lineage>
        <taxon>Bacteria</taxon>
        <taxon>Pseudomonadati</taxon>
        <taxon>Bacteroidota</taxon>
        <taxon>Flavobacteriia</taxon>
        <taxon>Flavobacteriales</taxon>
        <taxon>Weeksellaceae</taxon>
        <taxon>Chryseobacterium group</taxon>
        <taxon>Chryseobacterium</taxon>
    </lineage>
</organism>
<dbReference type="AlphaFoldDB" id="A0A1I4XSP7"/>
<evidence type="ECO:0000313" key="2">
    <source>
        <dbReference type="Proteomes" id="UP000198769"/>
    </source>
</evidence>
<keyword evidence="2" id="KW-1185">Reference proteome</keyword>
<accession>A0A1I4XSP7</accession>
<proteinExistence type="predicted"/>